<dbReference type="GO" id="GO:0009247">
    <property type="term" value="P:glycolipid biosynthetic process"/>
    <property type="evidence" value="ECO:0007669"/>
    <property type="project" value="TreeGrafter"/>
</dbReference>
<organism evidence="5 6">
    <name type="scientific">Rubinisphaera italica</name>
    <dbReference type="NCBI Taxonomy" id="2527969"/>
    <lineage>
        <taxon>Bacteria</taxon>
        <taxon>Pseudomonadati</taxon>
        <taxon>Planctomycetota</taxon>
        <taxon>Planctomycetia</taxon>
        <taxon>Planctomycetales</taxon>
        <taxon>Planctomycetaceae</taxon>
        <taxon>Rubinisphaera</taxon>
    </lineage>
</organism>
<evidence type="ECO:0000313" key="5">
    <source>
        <dbReference type="EMBL" id="TWT60126.1"/>
    </source>
</evidence>
<feature type="domain" description="Glycosyltransferase 2-like" evidence="4">
    <location>
        <begin position="19"/>
        <end position="182"/>
    </location>
</feature>
<evidence type="ECO:0000256" key="1">
    <source>
        <dbReference type="ARBA" id="ARBA00006739"/>
    </source>
</evidence>
<dbReference type="GO" id="GO:0016020">
    <property type="term" value="C:membrane"/>
    <property type="evidence" value="ECO:0007669"/>
    <property type="project" value="GOC"/>
</dbReference>
<sequence length="251" mass="28114">MSKELSSSPPKSASERIVVTICTYNERDNLGRLLTTIRETLPQADIMVVDDNSPDGTGDLADERAQADPAIHVLHRYNERGLGTATIHAFQQALERGYDILINLDADFSHDPKYFIDLLTALDDQQADVAIGSRYVESGGVQGWPLKRKFMSSAINAWSRFWLGLKTRDCSGSYRAYRCALLLKIDFSKFRSQGYSVQEELLYRCAQEGATFTEVPIVFVDREVGTSKINLSESMKAVWLIARCGCERGTK</sequence>
<evidence type="ECO:0000256" key="2">
    <source>
        <dbReference type="ARBA" id="ARBA00022676"/>
    </source>
</evidence>
<accession>A0A5C5XAR9</accession>
<dbReference type="GO" id="GO:0047267">
    <property type="term" value="F:undecaprenyl-phosphate mannosyltransferase activity"/>
    <property type="evidence" value="ECO:0007669"/>
    <property type="project" value="UniProtKB-EC"/>
</dbReference>
<proteinExistence type="inferred from homology"/>
<keyword evidence="6" id="KW-1185">Reference proteome</keyword>
<evidence type="ECO:0000259" key="4">
    <source>
        <dbReference type="Pfam" id="PF00535"/>
    </source>
</evidence>
<comment type="caution">
    <text evidence="5">The sequence shown here is derived from an EMBL/GenBank/DDBJ whole genome shotgun (WGS) entry which is preliminary data.</text>
</comment>
<dbReference type="PANTHER" id="PTHR43398">
    <property type="entry name" value="DOLICHOL-PHOSPHATE MANNOSYLTRANSFERASE SUBUNIT 1"/>
    <property type="match status" value="1"/>
</dbReference>
<dbReference type="EC" id="2.4.1.54" evidence="5"/>
<dbReference type="OrthoDB" id="9810303at2"/>
<dbReference type="Proteomes" id="UP000316095">
    <property type="component" value="Unassembled WGS sequence"/>
</dbReference>
<evidence type="ECO:0000313" key="6">
    <source>
        <dbReference type="Proteomes" id="UP000316095"/>
    </source>
</evidence>
<dbReference type="Gene3D" id="3.90.550.10">
    <property type="entry name" value="Spore Coat Polysaccharide Biosynthesis Protein SpsA, Chain A"/>
    <property type="match status" value="1"/>
</dbReference>
<keyword evidence="3 5" id="KW-0808">Transferase</keyword>
<comment type="similarity">
    <text evidence="1">Belongs to the glycosyltransferase 2 family.</text>
</comment>
<name>A0A5C5XAR9_9PLAN</name>
<protein>
    <submittedName>
        <fullName evidence="5">Undecaprenyl-phosphate mannosyltransferase</fullName>
        <ecNumber evidence="5">2.4.1.54</ecNumber>
    </submittedName>
</protein>
<dbReference type="FunFam" id="3.90.550.10:FF:000122">
    <property type="entry name" value="Dolichol-phosphate mannosyltransferase subunit 1"/>
    <property type="match status" value="1"/>
</dbReference>
<reference evidence="5 6" key="1">
    <citation type="submission" date="2019-02" db="EMBL/GenBank/DDBJ databases">
        <title>Deep-cultivation of Planctomycetes and their phenomic and genomic characterization uncovers novel biology.</title>
        <authorList>
            <person name="Wiegand S."/>
            <person name="Jogler M."/>
            <person name="Boedeker C."/>
            <person name="Pinto D."/>
            <person name="Vollmers J."/>
            <person name="Rivas-Marin E."/>
            <person name="Kohn T."/>
            <person name="Peeters S.H."/>
            <person name="Heuer A."/>
            <person name="Rast P."/>
            <person name="Oberbeckmann S."/>
            <person name="Bunk B."/>
            <person name="Jeske O."/>
            <person name="Meyerdierks A."/>
            <person name="Storesund J.E."/>
            <person name="Kallscheuer N."/>
            <person name="Luecker S."/>
            <person name="Lage O.M."/>
            <person name="Pohl T."/>
            <person name="Merkel B.J."/>
            <person name="Hornburger P."/>
            <person name="Mueller R.-W."/>
            <person name="Bruemmer F."/>
            <person name="Labrenz M."/>
            <person name="Spormann A.M."/>
            <person name="Op Den Camp H."/>
            <person name="Overmann J."/>
            <person name="Amann R."/>
            <person name="Jetten M.S.M."/>
            <person name="Mascher T."/>
            <person name="Medema M.H."/>
            <person name="Devos D.P."/>
            <person name="Kaster A.-K."/>
            <person name="Ovreas L."/>
            <person name="Rohde M."/>
            <person name="Galperin M.Y."/>
            <person name="Jogler C."/>
        </authorList>
    </citation>
    <scope>NUCLEOTIDE SEQUENCE [LARGE SCALE GENOMIC DNA]</scope>
    <source>
        <strain evidence="5 6">Pan54</strain>
    </source>
</reference>
<dbReference type="InterPro" id="IPR001173">
    <property type="entry name" value="Glyco_trans_2-like"/>
</dbReference>
<dbReference type="AlphaFoldDB" id="A0A5C5XAR9"/>
<dbReference type="InterPro" id="IPR029044">
    <property type="entry name" value="Nucleotide-diphossugar_trans"/>
</dbReference>
<dbReference type="Pfam" id="PF00535">
    <property type="entry name" value="Glycos_transf_2"/>
    <property type="match status" value="1"/>
</dbReference>
<dbReference type="InterPro" id="IPR039528">
    <property type="entry name" value="DPM1-like"/>
</dbReference>
<dbReference type="GO" id="GO:0004582">
    <property type="term" value="F:dolichyl-phosphate beta-D-mannosyltransferase activity"/>
    <property type="evidence" value="ECO:0007669"/>
    <property type="project" value="InterPro"/>
</dbReference>
<evidence type="ECO:0000256" key="3">
    <source>
        <dbReference type="ARBA" id="ARBA00022679"/>
    </source>
</evidence>
<gene>
    <name evidence="5" type="ORF">Pan54_08400</name>
</gene>
<keyword evidence="2 5" id="KW-0328">Glycosyltransferase</keyword>
<dbReference type="RefSeq" id="WP_146502279.1">
    <property type="nucleotide sequence ID" value="NZ_SJPG01000001.1"/>
</dbReference>
<dbReference type="SUPFAM" id="SSF53448">
    <property type="entry name" value="Nucleotide-diphospho-sugar transferases"/>
    <property type="match status" value="1"/>
</dbReference>
<dbReference type="PANTHER" id="PTHR43398:SF1">
    <property type="entry name" value="DOLICHOL-PHOSPHATE MANNOSYLTRANSFERASE SUBUNIT 1"/>
    <property type="match status" value="1"/>
</dbReference>
<dbReference type="EMBL" id="SJPG01000001">
    <property type="protein sequence ID" value="TWT60126.1"/>
    <property type="molecule type" value="Genomic_DNA"/>
</dbReference>
<dbReference type="CDD" id="cd06442">
    <property type="entry name" value="DPM1_like"/>
    <property type="match status" value="1"/>
</dbReference>